<evidence type="ECO:0000313" key="2">
    <source>
        <dbReference type="Proteomes" id="UP000324222"/>
    </source>
</evidence>
<evidence type="ECO:0000313" key="1">
    <source>
        <dbReference type="EMBL" id="MPC38014.1"/>
    </source>
</evidence>
<dbReference type="Proteomes" id="UP000324222">
    <property type="component" value="Unassembled WGS sequence"/>
</dbReference>
<name>A0A5B7F098_PORTR</name>
<dbReference type="AlphaFoldDB" id="A0A5B7F098"/>
<dbReference type="InterPro" id="IPR036691">
    <property type="entry name" value="Endo/exonu/phosph_ase_sf"/>
</dbReference>
<keyword evidence="2" id="KW-1185">Reference proteome</keyword>
<reference evidence="1 2" key="1">
    <citation type="submission" date="2019-05" db="EMBL/GenBank/DDBJ databases">
        <title>Another draft genome of Portunus trituberculatus and its Hox gene families provides insights of decapod evolution.</title>
        <authorList>
            <person name="Jeong J.-H."/>
            <person name="Song I."/>
            <person name="Kim S."/>
            <person name="Choi T."/>
            <person name="Kim D."/>
            <person name="Ryu S."/>
            <person name="Kim W."/>
        </authorList>
    </citation>
    <scope>NUCLEOTIDE SEQUENCE [LARGE SCALE GENOMIC DNA]</scope>
    <source>
        <tissue evidence="1">Muscle</tissue>
    </source>
</reference>
<protein>
    <recommendedName>
        <fullName evidence="3">Endonuclease/exonuclease/phosphatase domain-containing protein</fullName>
    </recommendedName>
</protein>
<proteinExistence type="predicted"/>
<evidence type="ECO:0008006" key="3">
    <source>
        <dbReference type="Google" id="ProtNLM"/>
    </source>
</evidence>
<comment type="caution">
    <text evidence="1">The sequence shown here is derived from an EMBL/GenBank/DDBJ whole genome shotgun (WGS) entry which is preliminary data.</text>
</comment>
<accession>A0A5B7F098</accession>
<sequence>MHALESSKFSTNWLTLNSHSLTKSICAAYLSPNSSYYSKSFDDLISKVEHTLSLYPFEKISILGDFNVHHQLWLSSPFTDHLGELAFNFAILYDMT</sequence>
<gene>
    <name evidence="1" type="ORF">E2C01_031512</name>
</gene>
<organism evidence="1 2">
    <name type="scientific">Portunus trituberculatus</name>
    <name type="common">Swimming crab</name>
    <name type="synonym">Neptunus trituberculatus</name>
    <dbReference type="NCBI Taxonomy" id="210409"/>
    <lineage>
        <taxon>Eukaryota</taxon>
        <taxon>Metazoa</taxon>
        <taxon>Ecdysozoa</taxon>
        <taxon>Arthropoda</taxon>
        <taxon>Crustacea</taxon>
        <taxon>Multicrustacea</taxon>
        <taxon>Malacostraca</taxon>
        <taxon>Eumalacostraca</taxon>
        <taxon>Eucarida</taxon>
        <taxon>Decapoda</taxon>
        <taxon>Pleocyemata</taxon>
        <taxon>Brachyura</taxon>
        <taxon>Eubrachyura</taxon>
        <taxon>Portunoidea</taxon>
        <taxon>Portunidae</taxon>
        <taxon>Portuninae</taxon>
        <taxon>Portunus</taxon>
    </lineage>
</organism>
<dbReference type="EMBL" id="VSRR010003951">
    <property type="protein sequence ID" value="MPC38014.1"/>
    <property type="molecule type" value="Genomic_DNA"/>
</dbReference>
<dbReference type="Gene3D" id="3.60.10.10">
    <property type="entry name" value="Endonuclease/exonuclease/phosphatase"/>
    <property type="match status" value="1"/>
</dbReference>
<dbReference type="SUPFAM" id="SSF56219">
    <property type="entry name" value="DNase I-like"/>
    <property type="match status" value="1"/>
</dbReference>